<evidence type="ECO:0000256" key="2">
    <source>
        <dbReference type="ARBA" id="ARBA00009077"/>
    </source>
</evidence>
<dbReference type="InterPro" id="IPR000277">
    <property type="entry name" value="Cys/Met-Metab_PyrdxlP-dep_enz"/>
</dbReference>
<protein>
    <submittedName>
        <fullName evidence="8">Cystathionine beta-lyase</fullName>
    </submittedName>
</protein>
<dbReference type="NCBIfam" id="TIGR01324">
    <property type="entry name" value="cysta_beta_ly_B"/>
    <property type="match status" value="1"/>
</dbReference>
<dbReference type="Pfam" id="PF01053">
    <property type="entry name" value="Cys_Met_Meta_PP"/>
    <property type="match status" value="1"/>
</dbReference>
<dbReference type="InterPro" id="IPR015421">
    <property type="entry name" value="PyrdxlP-dep_Trfase_major"/>
</dbReference>
<comment type="similarity">
    <text evidence="2 7">Belongs to the trans-sulfuration enzymes family.</text>
</comment>
<dbReference type="AlphaFoldDB" id="A0A511AZ35"/>
<gene>
    <name evidence="8" type="ORF">GWA01_12400</name>
</gene>
<evidence type="ECO:0000256" key="4">
    <source>
        <dbReference type="ARBA" id="ARBA00023239"/>
    </source>
</evidence>
<sequence length="409" mass="44030">MSTNSDGTLDDVSQGWARLASTLVQGGRSKRIPESGEFVNLPVARGSTVLFPTLEAMAANGRNSHDHALVYGAMGSPVQHELEKLLSDIEGGTHTQVVNSGLSACTTPLLAFLGSGDHLLLPDSVYGPTRRFANTMLARMGIATTYYAPLATQDEIRALIRPETKLLFAESPGSHTFEVQDIPMLSRTAHEAGALLVLDNTWGIGVFQPFEHGVDVSVQALTKYPVGHSDVIIGSITVADEGLWKKLRDAAIQLGQCAGPDDCWLTLRGLRTMAVRLAHQSRSALELAQWLKARSEVSRVLHPALEDCPGHENWKRDFRGASGLFGVQLRADISVAAMERMVDSLKMFGIGASWGGYESLILPTTGRINRTAQDAPSEIAAFRLQIGLEAVDDLKADLANGLEGLEIAV</sequence>
<dbReference type="Gene3D" id="3.90.1150.10">
    <property type="entry name" value="Aspartate Aminotransferase, domain 1"/>
    <property type="match status" value="1"/>
</dbReference>
<evidence type="ECO:0000256" key="3">
    <source>
        <dbReference type="ARBA" id="ARBA00022898"/>
    </source>
</evidence>
<dbReference type="InterPro" id="IPR015422">
    <property type="entry name" value="PyrdxlP-dep_Trfase_small"/>
</dbReference>
<dbReference type="GO" id="GO:0030170">
    <property type="term" value="F:pyridoxal phosphate binding"/>
    <property type="evidence" value="ECO:0007669"/>
    <property type="project" value="InterPro"/>
</dbReference>
<dbReference type="PIRSF" id="PIRSF001434">
    <property type="entry name" value="CGS"/>
    <property type="match status" value="1"/>
</dbReference>
<keyword evidence="4 8" id="KW-0456">Lyase</keyword>
<keyword evidence="3 6" id="KW-0663">Pyridoxal phosphate</keyword>
<dbReference type="SUPFAM" id="SSF53383">
    <property type="entry name" value="PLP-dependent transferases"/>
    <property type="match status" value="1"/>
</dbReference>
<dbReference type="PANTHER" id="PTHR43500:SF1">
    <property type="entry name" value="CYSTATHIONINE BETA-LYASE-RELATED"/>
    <property type="match status" value="1"/>
</dbReference>
<evidence type="ECO:0000256" key="5">
    <source>
        <dbReference type="ARBA" id="ARBA00047517"/>
    </source>
</evidence>
<name>A0A511AZ35_9PROT</name>
<dbReference type="GO" id="GO:0047804">
    <property type="term" value="F:cysteine-S-conjugate beta-lyase activity"/>
    <property type="evidence" value="ECO:0007669"/>
    <property type="project" value="InterPro"/>
</dbReference>
<evidence type="ECO:0000313" key="9">
    <source>
        <dbReference type="Proteomes" id="UP000321230"/>
    </source>
</evidence>
<dbReference type="PANTHER" id="PTHR43500">
    <property type="entry name" value="CYSTATHIONINE BETA-LYASE-RELATED"/>
    <property type="match status" value="1"/>
</dbReference>
<dbReference type="InterPro" id="IPR006233">
    <property type="entry name" value="Cys_b_lyase_bac"/>
</dbReference>
<evidence type="ECO:0000256" key="6">
    <source>
        <dbReference type="PIRSR" id="PIRSR001434-2"/>
    </source>
</evidence>
<dbReference type="InterPro" id="IPR015424">
    <property type="entry name" value="PyrdxlP-dep_Trfase"/>
</dbReference>
<proteinExistence type="inferred from homology"/>
<dbReference type="Gene3D" id="3.40.640.10">
    <property type="entry name" value="Type I PLP-dependent aspartate aminotransferase-like (Major domain)"/>
    <property type="match status" value="1"/>
</dbReference>
<reference evidence="8 9" key="1">
    <citation type="submission" date="2019-07" db="EMBL/GenBank/DDBJ databases">
        <title>Whole genome shotgun sequence of Gluconobacter wancherniae NBRC 103581.</title>
        <authorList>
            <person name="Hosoyama A."/>
            <person name="Uohara A."/>
            <person name="Ohji S."/>
            <person name="Ichikawa N."/>
        </authorList>
    </citation>
    <scope>NUCLEOTIDE SEQUENCE [LARGE SCALE GENOMIC DNA]</scope>
    <source>
        <strain evidence="8 9">NBRC 103581</strain>
    </source>
</reference>
<dbReference type="EMBL" id="BJUZ01000001">
    <property type="protein sequence ID" value="GEK93470.1"/>
    <property type="molecule type" value="Genomic_DNA"/>
</dbReference>
<evidence type="ECO:0000256" key="7">
    <source>
        <dbReference type="RuleBase" id="RU362118"/>
    </source>
</evidence>
<comment type="catalytic activity">
    <reaction evidence="5">
        <text>L,L-cystathionine + H2O = L-homocysteine + pyruvate + NH4(+)</text>
        <dbReference type="Rhea" id="RHEA:13965"/>
        <dbReference type="ChEBI" id="CHEBI:15361"/>
        <dbReference type="ChEBI" id="CHEBI:15377"/>
        <dbReference type="ChEBI" id="CHEBI:28938"/>
        <dbReference type="ChEBI" id="CHEBI:58161"/>
        <dbReference type="ChEBI" id="CHEBI:58199"/>
    </reaction>
</comment>
<feature type="modified residue" description="N6-(pyridoxal phosphate)lysine" evidence="6">
    <location>
        <position position="223"/>
    </location>
</feature>
<dbReference type="FunFam" id="3.40.640.10:FF:000046">
    <property type="entry name" value="Cystathionine gamma-lyase"/>
    <property type="match status" value="1"/>
</dbReference>
<evidence type="ECO:0000256" key="1">
    <source>
        <dbReference type="ARBA" id="ARBA00001933"/>
    </source>
</evidence>
<dbReference type="Proteomes" id="UP000321230">
    <property type="component" value="Unassembled WGS sequence"/>
</dbReference>
<comment type="cofactor">
    <cofactor evidence="1 7">
        <name>pyridoxal 5'-phosphate</name>
        <dbReference type="ChEBI" id="CHEBI:597326"/>
    </cofactor>
</comment>
<evidence type="ECO:0000313" key="8">
    <source>
        <dbReference type="EMBL" id="GEK93470.1"/>
    </source>
</evidence>
<dbReference type="RefSeq" id="WP_146794981.1">
    <property type="nucleotide sequence ID" value="NZ_BARC01000013.1"/>
</dbReference>
<dbReference type="GO" id="GO:0019450">
    <property type="term" value="P:L-cysteine catabolic process to pyruvate"/>
    <property type="evidence" value="ECO:0007669"/>
    <property type="project" value="TreeGrafter"/>
</dbReference>
<accession>A0A511AZ35</accession>
<organism evidence="8 9">
    <name type="scientific">Gluconobacter wancherniae NBRC 103581</name>
    <dbReference type="NCBI Taxonomy" id="656744"/>
    <lineage>
        <taxon>Bacteria</taxon>
        <taxon>Pseudomonadati</taxon>
        <taxon>Pseudomonadota</taxon>
        <taxon>Alphaproteobacteria</taxon>
        <taxon>Acetobacterales</taxon>
        <taxon>Acetobacteraceae</taxon>
        <taxon>Gluconobacter</taxon>
    </lineage>
</organism>
<dbReference type="GO" id="GO:0019346">
    <property type="term" value="P:transsulfuration"/>
    <property type="evidence" value="ECO:0007669"/>
    <property type="project" value="InterPro"/>
</dbReference>
<dbReference type="OrthoDB" id="9805807at2"/>
<comment type="caution">
    <text evidence="8">The sequence shown here is derived from an EMBL/GenBank/DDBJ whole genome shotgun (WGS) entry which is preliminary data.</text>
</comment>
<keyword evidence="9" id="KW-1185">Reference proteome</keyword>